<keyword evidence="2" id="KW-0677">Repeat</keyword>
<evidence type="ECO:0000313" key="4">
    <source>
        <dbReference type="EMBL" id="KAF7993097.1"/>
    </source>
</evidence>
<sequence>MIMANNNDKSNETVILILGCERVVAKRDKLSKYSLYFSSLFSENFSDHRQNEYQINYNISPITLKNFVNWTEQAETNENKKQGVYPVEPCLKKFMNINDENPLELLELSVVYMCEKLINDLTSIIILHWLYSDKIIDIWILAQELNLEKLKDISFAACLERFEELPFSSLAQLPLERLIELVDNVNGNCSKTWLRFIANEGIRNYTSTPDHDPSHHIYRRLFQIVNTLTTCPMEKKNNPKHISCIAAYKITDVGKKIPCVYMWNDGFKELIDLTDIVNLMDDGKDVVGRQIIGRGFSIYVVGGEQGFGSGRFVKTIWRYCLLSKTWFSVSELPRARRHMVVQFIKNKLYVIGGVGQHRVKLSTVDVLDIYTGVWSKAAEIPEMFTDVPASCVAHGKIFYYKTNLYIYEPSKNCWNTLICNGVTLHSLLWQDDKSCSNNNFIHGVVIKDTRDLLISFPYKVDEENEFIFLYTPIVEKSRNLQLVSIQTIFNGTNLIEFSYDTIKKQVSIEIRSCDNSSDYPVTGYHKFTKNNLHEIGFQNRIGCFNIIDPTTLYKKSFFSDWERISV</sequence>
<gene>
    <name evidence="4" type="ORF">HCN44_005878</name>
</gene>
<keyword evidence="1" id="KW-0880">Kelch repeat</keyword>
<reference evidence="4 5" key="1">
    <citation type="submission" date="2020-08" db="EMBL/GenBank/DDBJ databases">
        <title>Aphidius gifuensis genome sequencing and assembly.</title>
        <authorList>
            <person name="Du Z."/>
        </authorList>
    </citation>
    <scope>NUCLEOTIDE SEQUENCE [LARGE SCALE GENOMIC DNA]</scope>
    <source>
        <strain evidence="4">YNYX2018</strain>
        <tissue evidence="4">Adults</tissue>
    </source>
</reference>
<dbReference type="PROSITE" id="PS50097">
    <property type="entry name" value="BTB"/>
    <property type="match status" value="1"/>
</dbReference>
<dbReference type="Gene3D" id="2.120.10.80">
    <property type="entry name" value="Kelch-type beta propeller"/>
    <property type="match status" value="1"/>
</dbReference>
<dbReference type="Pfam" id="PF01344">
    <property type="entry name" value="Kelch_1"/>
    <property type="match status" value="2"/>
</dbReference>
<dbReference type="AlphaFoldDB" id="A0A834XWX3"/>
<evidence type="ECO:0000256" key="1">
    <source>
        <dbReference type="ARBA" id="ARBA00022441"/>
    </source>
</evidence>
<evidence type="ECO:0000256" key="2">
    <source>
        <dbReference type="ARBA" id="ARBA00022737"/>
    </source>
</evidence>
<evidence type="ECO:0000313" key="5">
    <source>
        <dbReference type="Proteomes" id="UP000639338"/>
    </source>
</evidence>
<dbReference type="OrthoDB" id="10027872at2759"/>
<dbReference type="InterPro" id="IPR000210">
    <property type="entry name" value="BTB/POZ_dom"/>
</dbReference>
<dbReference type="SUPFAM" id="SSF117281">
    <property type="entry name" value="Kelch motif"/>
    <property type="match status" value="1"/>
</dbReference>
<protein>
    <recommendedName>
        <fullName evidence="3">BTB domain-containing protein</fullName>
    </recommendedName>
</protein>
<dbReference type="CDD" id="cd14733">
    <property type="entry name" value="BACK"/>
    <property type="match status" value="1"/>
</dbReference>
<dbReference type="EMBL" id="JACMRX010000003">
    <property type="protein sequence ID" value="KAF7993097.1"/>
    <property type="molecule type" value="Genomic_DNA"/>
</dbReference>
<keyword evidence="5" id="KW-1185">Reference proteome</keyword>
<dbReference type="InterPro" id="IPR015915">
    <property type="entry name" value="Kelch-typ_b-propeller"/>
</dbReference>
<dbReference type="GO" id="GO:0003779">
    <property type="term" value="F:actin binding"/>
    <property type="evidence" value="ECO:0007669"/>
    <property type="project" value="UniProtKB-KW"/>
</dbReference>
<comment type="caution">
    <text evidence="4">The sequence shown here is derived from an EMBL/GenBank/DDBJ whole genome shotgun (WGS) entry which is preliminary data.</text>
</comment>
<organism evidence="4 5">
    <name type="scientific">Aphidius gifuensis</name>
    <name type="common">Parasitoid wasp</name>
    <dbReference type="NCBI Taxonomy" id="684658"/>
    <lineage>
        <taxon>Eukaryota</taxon>
        <taxon>Metazoa</taxon>
        <taxon>Ecdysozoa</taxon>
        <taxon>Arthropoda</taxon>
        <taxon>Hexapoda</taxon>
        <taxon>Insecta</taxon>
        <taxon>Pterygota</taxon>
        <taxon>Neoptera</taxon>
        <taxon>Endopterygota</taxon>
        <taxon>Hymenoptera</taxon>
        <taxon>Apocrita</taxon>
        <taxon>Ichneumonoidea</taxon>
        <taxon>Braconidae</taxon>
        <taxon>Aphidiinae</taxon>
        <taxon>Aphidius</taxon>
    </lineage>
</organism>
<proteinExistence type="predicted"/>
<dbReference type="PANTHER" id="PTHR45632:SF3">
    <property type="entry name" value="KELCH-LIKE PROTEIN 32"/>
    <property type="match status" value="1"/>
</dbReference>
<dbReference type="Gene3D" id="3.30.710.10">
    <property type="entry name" value="Potassium Channel Kv1.1, Chain A"/>
    <property type="match status" value="1"/>
</dbReference>
<accession>A0A834XWX3</accession>
<dbReference type="Proteomes" id="UP000639338">
    <property type="component" value="Unassembled WGS sequence"/>
</dbReference>
<feature type="domain" description="BTB" evidence="3">
    <location>
        <begin position="12"/>
        <end position="80"/>
    </location>
</feature>
<evidence type="ECO:0000259" key="3">
    <source>
        <dbReference type="PROSITE" id="PS50097"/>
    </source>
</evidence>
<name>A0A834XWX3_APHGI</name>
<dbReference type="InterPro" id="IPR006652">
    <property type="entry name" value="Kelch_1"/>
</dbReference>
<dbReference type="SMART" id="SM00612">
    <property type="entry name" value="Kelch"/>
    <property type="match status" value="2"/>
</dbReference>
<dbReference type="PANTHER" id="PTHR45632">
    <property type="entry name" value="LD33804P"/>
    <property type="match status" value="1"/>
</dbReference>
<dbReference type="InterPro" id="IPR011333">
    <property type="entry name" value="SKP1/BTB/POZ_sf"/>
</dbReference>